<feature type="domain" description="Gingipain" evidence="2">
    <location>
        <begin position="411"/>
        <end position="771"/>
    </location>
</feature>
<reference evidence="3 4" key="1">
    <citation type="journal article" date="2011" name="Stand. Genomic Sci.">
        <title>Complete genome sequence of Haliscomenobacter hydrossis type strain (O).</title>
        <authorList>
            <consortium name="US DOE Joint Genome Institute (JGI-PGF)"/>
            <person name="Daligault H."/>
            <person name="Lapidus A."/>
            <person name="Zeytun A."/>
            <person name="Nolan M."/>
            <person name="Lucas S."/>
            <person name="Del Rio T.G."/>
            <person name="Tice H."/>
            <person name="Cheng J.F."/>
            <person name="Tapia R."/>
            <person name="Han C."/>
            <person name="Goodwin L."/>
            <person name="Pitluck S."/>
            <person name="Liolios K."/>
            <person name="Pagani I."/>
            <person name="Ivanova N."/>
            <person name="Huntemann M."/>
            <person name="Mavromatis K."/>
            <person name="Mikhailova N."/>
            <person name="Pati A."/>
            <person name="Chen A."/>
            <person name="Palaniappan K."/>
            <person name="Land M."/>
            <person name="Hauser L."/>
            <person name="Brambilla E.M."/>
            <person name="Rohde M."/>
            <person name="Verbarg S."/>
            <person name="Goker M."/>
            <person name="Bristow J."/>
            <person name="Eisen J.A."/>
            <person name="Markowitz V."/>
            <person name="Hugenholtz P."/>
            <person name="Kyrpides N.C."/>
            <person name="Klenk H.P."/>
            <person name="Woyke T."/>
        </authorList>
    </citation>
    <scope>NUCLEOTIDE SEQUENCE [LARGE SCALE GENOMIC DNA]</scope>
    <source>
        <strain evidence="4">ATCC 27775 / DSM 1100 / LMG 10767 / O</strain>
    </source>
</reference>
<protein>
    <recommendedName>
        <fullName evidence="2">Gingipain domain-containing protein</fullName>
    </recommendedName>
</protein>
<dbReference type="Proteomes" id="UP000008461">
    <property type="component" value="Chromosome"/>
</dbReference>
<dbReference type="GO" id="GO:0006508">
    <property type="term" value="P:proteolysis"/>
    <property type="evidence" value="ECO:0007669"/>
    <property type="project" value="InterPro"/>
</dbReference>
<dbReference type="eggNOG" id="COG1572">
    <property type="taxonomic scope" value="Bacteria"/>
</dbReference>
<gene>
    <name evidence="3" type="ordered locus">Halhy_2216</name>
</gene>
<organism evidence="3 4">
    <name type="scientific">Haliscomenobacter hydrossis (strain ATCC 27775 / DSM 1100 / LMG 10767 / O)</name>
    <dbReference type="NCBI Taxonomy" id="760192"/>
    <lineage>
        <taxon>Bacteria</taxon>
        <taxon>Pseudomonadati</taxon>
        <taxon>Bacteroidota</taxon>
        <taxon>Saprospiria</taxon>
        <taxon>Saprospirales</taxon>
        <taxon>Haliscomenobacteraceae</taxon>
        <taxon>Haliscomenobacter</taxon>
    </lineage>
</organism>
<dbReference type="InterPro" id="IPR029030">
    <property type="entry name" value="Caspase-like_dom_sf"/>
</dbReference>
<dbReference type="HOGENOM" id="CLU_003069_0_0_10"/>
<dbReference type="Pfam" id="PF01364">
    <property type="entry name" value="Peptidase_C25"/>
    <property type="match status" value="1"/>
</dbReference>
<dbReference type="InterPro" id="IPR001769">
    <property type="entry name" value="Gingipain"/>
</dbReference>
<dbReference type="Gene3D" id="3.40.50.1460">
    <property type="match status" value="1"/>
</dbReference>
<dbReference type="GO" id="GO:0008234">
    <property type="term" value="F:cysteine-type peptidase activity"/>
    <property type="evidence" value="ECO:0007669"/>
    <property type="project" value="InterPro"/>
</dbReference>
<keyword evidence="4" id="KW-1185">Reference proteome</keyword>
<proteinExistence type="predicted"/>
<dbReference type="Gene3D" id="3.40.50.10390">
    <property type="entry name" value="Gingipain r, domain 1"/>
    <property type="match status" value="1"/>
</dbReference>
<dbReference type="InterPro" id="IPR029031">
    <property type="entry name" value="Gingipain_N_sf"/>
</dbReference>
<dbReference type="KEGG" id="hhy:Halhy_2216"/>
<evidence type="ECO:0000256" key="1">
    <source>
        <dbReference type="ARBA" id="ARBA00022729"/>
    </source>
</evidence>
<dbReference type="SUPFAM" id="SSF52129">
    <property type="entry name" value="Caspase-like"/>
    <property type="match status" value="1"/>
</dbReference>
<sequence>MQMLRWLFGLSSTLLVLVSAWGQMPLGADTLYGLEWIVPNQTYYKIKVAEDGVYRLNYNLLQAAGLPVSTTAGSQYQVFCMGKEVPLYVSSGAAVLQPNGYLEFIGTKNRAEMDRHLFEHPDSDLFNPQHSLISDTAVYFLTIAPAGRPTLRYLDQPNDWTNLPARTTSCRKTITTVFSEQFNHTRYDFENLVAYSSYDMGEGFGSGYAQAREIEFNLGNVAPGGAPAQLRLRLGSNPNNFHRLRLRTFKTDAPSNTDGQWLLNDTLGRYEVKEYTGQIAATALGRSHKLRIENLEGSNAAFSTAFASIEYPADFSFNRASTATILLEPQNQKSVYEVTDFDGGEAPVAYVQNTLQRVVLEPFGTNQYRFTLPTLVQKTQVLLFNPGKALREVTQLSPVVFADYRNVQANYVIIGHVRLRNDGQGRDYVEEYAAYRRSATGGSYQVLVADVQQIFDQFGYGIPDHPQALRNFGAYLYKLAQPKYLLLIGHGIEYNLLRQRNAEMRPEHFIPTFGTPGSDNLMFAANGKLSSFIPTGRLAAQDPSQIRDYLNKVKEYEQNLDAPRDAKSLAWRKRVMHISGGNYGGNEIATFQARLQRTATVLSNNDFGAIVSTVSKQSAETVVLSTAEEIVKAVNEGLSVKVFLGHGGVTNTDFGLDDPLLFNNQGRYPLIFSLGCLSGKLYDRQNSLSERFILVPNRGGIAYIASSGYANDGALEFYLTQFYQALGGVHYLDGIGEMNNRARRSLEGINSFIFRSMGEQLSLHGDPAIRMNRYKGPDFTPDLGSFTLQPAAPTVDQDSFTVALAVLNLGQNFKDSLSINVKRILPDGQIFAYPFRLKMQGFADTLRLRLPVLGKAALGKNRLLVELDPANRIAELPSPAAENNNRLLSSAGQEGLEFVVLANDFFPVSPLDFGIFTATQRRPTLYASATNQDQLFRLEIDTTTLFNSPAFLTNTLKSESGLLAWSPASVNFQNDRVYYWRMRPDTARSADAWKNSSFLFQPGGSNGWNQSHYFQLLQSDQQQLSWELSTRKLAFQSKLNNVIAESVPYNPQTNNVPTRYLYNNNRIFRTVFVQGVAVAVFDPVTGQPWYNSNGPQRYGSQNSNDWAFIFPTNTTEQRKKVMQFLDDAIPRGHYVLFMTVQDAGQSFQVEKWGADSLSLGTNLFQVLERNGASMIRDMLLFGSRPYAFAYVKGAEALGESLSIDPNGTALIRFDLPEKLRSGTLSSRRIGPAKTWKELLWAAPTDSPRDSIIWTVTALDSASQERKLVFAGTRTQNFISLSAVDAREYPYLELSATFQDSLLRTPAQLAYWRVLYDGLGDAVIRLGTTALPDTIQQGQALSLNLPIYNLGTGSLDSLQVLLTLVDAQNRSTVQSFKTASLAALDSFLLNVAIDSRSFQGKYQLQVEVNPGPFQTELNYQNNLAIRTFFVKTDLAAPVVDVTFDGQRILHKDLVSSAPLIQILLRDENKYLLLADTTLFDVRIIPPQGAPILLKFKQGDVFFYPSEKAGQPARIEWQPQFILDGEYQLIVRARDASGNLAGGNLFQVSFRILQEQSLSQLLPYPNPFTSSCRFVYTLTGKEEPAYFSIQIMTVSGQVVKEITQNEFGSMRIGTHLSDYVWNGTDQYGDQLANGVYLYRVLAKDTQGKSIKLFSSAADPFFDKGFGKIVLLR</sequence>
<evidence type="ECO:0000259" key="2">
    <source>
        <dbReference type="Pfam" id="PF01364"/>
    </source>
</evidence>
<name>F4KT28_HALH1</name>
<dbReference type="Gene3D" id="2.60.40.10">
    <property type="entry name" value="Immunoglobulins"/>
    <property type="match status" value="1"/>
</dbReference>
<dbReference type="Gene3D" id="2.60.40.4070">
    <property type="match status" value="1"/>
</dbReference>
<dbReference type="OrthoDB" id="9757650at2"/>
<reference key="2">
    <citation type="submission" date="2011-04" db="EMBL/GenBank/DDBJ databases">
        <title>Complete sequence of chromosome of Haliscomenobacter hydrossis DSM 1100.</title>
        <authorList>
            <consortium name="US DOE Joint Genome Institute (JGI-PGF)"/>
            <person name="Lucas S."/>
            <person name="Han J."/>
            <person name="Lapidus A."/>
            <person name="Bruce D."/>
            <person name="Goodwin L."/>
            <person name="Pitluck S."/>
            <person name="Peters L."/>
            <person name="Kyrpides N."/>
            <person name="Mavromatis K."/>
            <person name="Ivanova N."/>
            <person name="Ovchinnikova G."/>
            <person name="Pagani I."/>
            <person name="Daligault H."/>
            <person name="Detter J.C."/>
            <person name="Han C."/>
            <person name="Land M."/>
            <person name="Hauser L."/>
            <person name="Markowitz V."/>
            <person name="Cheng J.-F."/>
            <person name="Hugenholtz P."/>
            <person name="Woyke T."/>
            <person name="Wu D."/>
            <person name="Verbarg S."/>
            <person name="Frueling A."/>
            <person name="Brambilla E."/>
            <person name="Klenk H.-P."/>
            <person name="Eisen J.A."/>
        </authorList>
    </citation>
    <scope>NUCLEOTIDE SEQUENCE</scope>
    <source>
        <strain>DSM 1100</strain>
    </source>
</reference>
<evidence type="ECO:0000313" key="3">
    <source>
        <dbReference type="EMBL" id="AEE50098.1"/>
    </source>
</evidence>
<dbReference type="STRING" id="760192.Halhy_2216"/>
<dbReference type="RefSeq" id="WP_013764650.1">
    <property type="nucleotide sequence ID" value="NC_015510.1"/>
</dbReference>
<evidence type="ECO:0000313" key="4">
    <source>
        <dbReference type="Proteomes" id="UP000008461"/>
    </source>
</evidence>
<accession>F4KT28</accession>
<dbReference type="InterPro" id="IPR013783">
    <property type="entry name" value="Ig-like_fold"/>
</dbReference>
<dbReference type="EMBL" id="CP002691">
    <property type="protein sequence ID" value="AEE50098.1"/>
    <property type="molecule type" value="Genomic_DNA"/>
</dbReference>
<keyword evidence="1" id="KW-0732">Signal</keyword>